<evidence type="ECO:0000313" key="1">
    <source>
        <dbReference type="EMBL" id="ACV08530.1"/>
    </source>
</evidence>
<dbReference type="KEGG" id="jde:Jden_0868"/>
<dbReference type="STRING" id="471856.Jden_0868"/>
<dbReference type="RefSeq" id="WP_015771158.1">
    <property type="nucleotide sequence ID" value="NC_013174.1"/>
</dbReference>
<keyword evidence="2" id="KW-1185">Reference proteome</keyword>
<evidence type="ECO:0008006" key="3">
    <source>
        <dbReference type="Google" id="ProtNLM"/>
    </source>
</evidence>
<protein>
    <recommendedName>
        <fullName evidence="3">PKD domain-containing protein</fullName>
    </recommendedName>
</protein>
<dbReference type="HOGENOM" id="CLU_1822743_0_0_11"/>
<accession>C7R2F9</accession>
<dbReference type="AlphaFoldDB" id="C7R2F9"/>
<sequence>MGEADGSYIYYCVPGMEEVSAEPIVISVSAKDFQRLPLRGSGIVVEPDRDDYIIRLPVIALTDPSPQILTTTILGVGVAIHATPIEHSWDFGDQTPAHTTTWEGEFSIDGGTTWLPINGTTTTTNTTNPITIEERVPLLTG</sequence>
<evidence type="ECO:0000313" key="2">
    <source>
        <dbReference type="Proteomes" id="UP000000628"/>
    </source>
</evidence>
<proteinExistence type="predicted"/>
<name>C7R2F9_JONDD</name>
<dbReference type="EMBL" id="CP001706">
    <property type="protein sequence ID" value="ACV08530.1"/>
    <property type="molecule type" value="Genomic_DNA"/>
</dbReference>
<organism evidence="1 2">
    <name type="scientific">Jonesia denitrificans (strain ATCC 14870 / DSM 20603 / BCRC 15368 / CIP 55.134 / JCM 11481 / NBRC 15587 / NCTC 10816 / Prevot 55134)</name>
    <name type="common">Listeria denitrificans</name>
    <dbReference type="NCBI Taxonomy" id="471856"/>
    <lineage>
        <taxon>Bacteria</taxon>
        <taxon>Bacillati</taxon>
        <taxon>Actinomycetota</taxon>
        <taxon>Actinomycetes</taxon>
        <taxon>Micrococcales</taxon>
        <taxon>Jonesiaceae</taxon>
        <taxon>Jonesia</taxon>
    </lineage>
</organism>
<gene>
    <name evidence="1" type="ordered locus">Jden_0868</name>
</gene>
<dbReference type="Proteomes" id="UP000000628">
    <property type="component" value="Chromosome"/>
</dbReference>
<reference evidence="1 2" key="1">
    <citation type="journal article" date="2009" name="Stand. Genomic Sci.">
        <title>Complete genome sequence of Jonesia denitrificans type strain (Prevot 55134).</title>
        <authorList>
            <person name="Pukall R."/>
            <person name="Gehrich-Schroter G."/>
            <person name="Lapidus A."/>
            <person name="Nolan M."/>
            <person name="Glavina Del Rio T."/>
            <person name="Lucas S."/>
            <person name="Chen F."/>
            <person name="Tice H."/>
            <person name="Pitluck S."/>
            <person name="Cheng J.F."/>
            <person name="Copeland A."/>
            <person name="Saunders E."/>
            <person name="Brettin T."/>
            <person name="Detter J.C."/>
            <person name="Bruce D."/>
            <person name="Goodwin L."/>
            <person name="Pati A."/>
            <person name="Ivanova N."/>
            <person name="Mavromatis K."/>
            <person name="Ovchinnikova G."/>
            <person name="Chen A."/>
            <person name="Palaniappan K."/>
            <person name="Land M."/>
            <person name="Hauser L."/>
            <person name="Chang Y.J."/>
            <person name="Jeffries C.D."/>
            <person name="Chain P."/>
            <person name="Goker M."/>
            <person name="Bristow J."/>
            <person name="Eisen J.A."/>
            <person name="Markowitz V."/>
            <person name="Hugenholtz P."/>
            <person name="Kyrpides N.C."/>
            <person name="Klenk H.P."/>
            <person name="Han C."/>
        </authorList>
    </citation>
    <scope>NUCLEOTIDE SEQUENCE [LARGE SCALE GENOMIC DNA]</scope>
    <source>
        <strain evidence="2">ATCC 14870 / DSM 20603 / BCRC 15368 / CIP 55.134 / JCM 11481 / NBRC 15587 / NCTC 10816 / Prevot 55134</strain>
    </source>
</reference>